<dbReference type="CDD" id="cd09019">
    <property type="entry name" value="galactose_mutarotase_like"/>
    <property type="match status" value="1"/>
</dbReference>
<dbReference type="GO" id="GO:0030246">
    <property type="term" value="F:carbohydrate binding"/>
    <property type="evidence" value="ECO:0007669"/>
    <property type="project" value="InterPro"/>
</dbReference>
<dbReference type="AlphaFoldDB" id="A0A846M2Z2"/>
<dbReference type="RefSeq" id="WP_166756502.1">
    <property type="nucleotide sequence ID" value="NZ_BAABJU010000003.1"/>
</dbReference>
<evidence type="ECO:0000256" key="3">
    <source>
        <dbReference type="ARBA" id="ARBA00023235"/>
    </source>
</evidence>
<feature type="binding site" evidence="7">
    <location>
        <position position="315"/>
    </location>
    <ligand>
        <name>beta-D-galactose</name>
        <dbReference type="ChEBI" id="CHEBI:27667"/>
    </ligand>
</feature>
<evidence type="ECO:0000256" key="1">
    <source>
        <dbReference type="ARBA" id="ARBA00005028"/>
    </source>
</evidence>
<dbReference type="PANTHER" id="PTHR10091:SF0">
    <property type="entry name" value="GALACTOSE MUTAROTASE"/>
    <property type="match status" value="1"/>
</dbReference>
<evidence type="ECO:0000256" key="7">
    <source>
        <dbReference type="PIRSR" id="PIRSR005096-2"/>
    </source>
</evidence>
<dbReference type="GO" id="GO:0033499">
    <property type="term" value="P:galactose catabolic process via UDP-galactose, Leloir pathway"/>
    <property type="evidence" value="ECO:0007669"/>
    <property type="project" value="TreeGrafter"/>
</dbReference>
<feature type="active site" description="Proton donor" evidence="6">
    <location>
        <position position="243"/>
    </location>
</feature>
<keyword evidence="3 5" id="KW-0413">Isomerase</keyword>
<dbReference type="EMBL" id="JAAMPA010000002">
    <property type="protein sequence ID" value="NIH68890.1"/>
    <property type="molecule type" value="Genomic_DNA"/>
</dbReference>
<evidence type="ECO:0000313" key="11">
    <source>
        <dbReference type="Proteomes" id="UP000552836"/>
    </source>
</evidence>
<comment type="pathway">
    <text evidence="1 5">Carbohydrate metabolism; hexose metabolism.</text>
</comment>
<accession>A0A846M2Z2</accession>
<reference evidence="10 11" key="1">
    <citation type="submission" date="2020-02" db="EMBL/GenBank/DDBJ databases">
        <title>Sequencing the genomes of 1000 actinobacteria strains.</title>
        <authorList>
            <person name="Klenk H.-P."/>
        </authorList>
    </citation>
    <scope>NUCLEOTIDE SEQUENCE [LARGE SCALE GENOMIC DNA]</scope>
    <source>
        <strain evidence="10 11">DSM 45201</strain>
    </source>
</reference>
<dbReference type="PANTHER" id="PTHR10091">
    <property type="entry name" value="ALDOSE-1-EPIMERASE"/>
    <property type="match status" value="1"/>
</dbReference>
<protein>
    <recommendedName>
        <fullName evidence="5">Aldose 1-epimerase</fullName>
        <ecNumber evidence="5">5.1.3.3</ecNumber>
    </recommendedName>
</protein>
<evidence type="ECO:0000256" key="8">
    <source>
        <dbReference type="PIRSR" id="PIRSR005096-3"/>
    </source>
</evidence>
<comment type="similarity">
    <text evidence="2 5">Belongs to the aldose epimerase family.</text>
</comment>
<dbReference type="EC" id="5.1.3.3" evidence="5"/>
<sequence length="424" mass="45191">MPGRATLPSSCPPAAATASRRHRRRHWPLVATISTGLLVGSAAAPAGATEGDSERGRGSDRGSASTTVEPFGTAPDGTPVERWTLSNGDMTVRVLTYGGVIQTLEVPDANGDVENVVLGFPDVAGYASDADPYFGSLIGRYGNRIAGGTFDLAGETYQLPLNDGPNTLHGGPDGFDDRVWTATPIGNRHVAALRLDLVSPAGDQGFPGTLTTSVVYALDSHERLAVRYEATTDAPTVVNLTQHTYWNLGGEGSGTIYDHELEIDADAYTPVDETLIPTGEIAPVEGTPFDFRESTAIGERIRVADQQLLYGQGYDHNWVLNREDDGAREGSDSEDGLEEAAVLHDPDSGRTLKMLTTEPGLQFYSGNFLDGTIVGTGGSVYRQSDGLALETQHFPDSPNQPEFPSTELQPGETYQSTTVFMLSN</sequence>
<feature type="binding site" evidence="8">
    <location>
        <begin position="143"/>
        <end position="144"/>
    </location>
    <ligand>
        <name>beta-D-galactose</name>
        <dbReference type="ChEBI" id="CHEBI:27667"/>
    </ligand>
</feature>
<dbReference type="GO" id="GO:0004034">
    <property type="term" value="F:aldose 1-epimerase activity"/>
    <property type="evidence" value="ECO:0007669"/>
    <property type="project" value="UniProtKB-EC"/>
</dbReference>
<gene>
    <name evidence="10" type="ORF">FB380_003378</name>
</gene>
<keyword evidence="4 5" id="KW-0119">Carbohydrate metabolism</keyword>
<evidence type="ECO:0000256" key="4">
    <source>
        <dbReference type="ARBA" id="ARBA00023277"/>
    </source>
</evidence>
<comment type="caution">
    <text evidence="10">The sequence shown here is derived from an EMBL/GenBank/DDBJ whole genome shotgun (WGS) entry which is preliminary data.</text>
</comment>
<comment type="catalytic activity">
    <reaction evidence="5">
        <text>alpha-D-glucose = beta-D-glucose</text>
        <dbReference type="Rhea" id="RHEA:10264"/>
        <dbReference type="ChEBI" id="CHEBI:15903"/>
        <dbReference type="ChEBI" id="CHEBI:17925"/>
        <dbReference type="EC" id="5.1.3.3"/>
    </reaction>
</comment>
<dbReference type="InterPro" id="IPR008183">
    <property type="entry name" value="Aldose_1/G6P_1-epimerase"/>
</dbReference>
<organism evidence="10 11">
    <name type="scientific">Modestobacter marinus</name>
    <dbReference type="NCBI Taxonomy" id="477641"/>
    <lineage>
        <taxon>Bacteria</taxon>
        <taxon>Bacillati</taxon>
        <taxon>Actinomycetota</taxon>
        <taxon>Actinomycetes</taxon>
        <taxon>Geodermatophilales</taxon>
        <taxon>Geodermatophilaceae</taxon>
        <taxon>Modestobacter</taxon>
    </lineage>
</organism>
<dbReference type="InterPro" id="IPR014718">
    <property type="entry name" value="GH-type_carb-bd"/>
</dbReference>
<feature type="binding site" evidence="8">
    <location>
        <begin position="243"/>
        <end position="245"/>
    </location>
    <ligand>
        <name>beta-D-galactose</name>
        <dbReference type="ChEBI" id="CHEBI:27667"/>
    </ligand>
</feature>
<dbReference type="Proteomes" id="UP000552836">
    <property type="component" value="Unassembled WGS sequence"/>
</dbReference>
<proteinExistence type="inferred from homology"/>
<dbReference type="InterPro" id="IPR011013">
    <property type="entry name" value="Gal_mutarotase_sf_dom"/>
</dbReference>
<feature type="compositionally biased region" description="Low complexity" evidence="9">
    <location>
        <begin position="1"/>
        <end position="18"/>
    </location>
</feature>
<dbReference type="UniPathway" id="UPA00242"/>
<dbReference type="GO" id="GO:0005737">
    <property type="term" value="C:cytoplasm"/>
    <property type="evidence" value="ECO:0007669"/>
    <property type="project" value="TreeGrafter"/>
</dbReference>
<dbReference type="InterPro" id="IPR047215">
    <property type="entry name" value="Galactose_mutarotase-like"/>
</dbReference>
<evidence type="ECO:0000313" key="10">
    <source>
        <dbReference type="EMBL" id="NIH68890.1"/>
    </source>
</evidence>
<feature type="region of interest" description="Disordered" evidence="9">
    <location>
        <begin position="42"/>
        <end position="79"/>
    </location>
</feature>
<dbReference type="PIRSF" id="PIRSF005096">
    <property type="entry name" value="GALM"/>
    <property type="match status" value="1"/>
</dbReference>
<feature type="region of interest" description="Disordered" evidence="9">
    <location>
        <begin position="1"/>
        <end position="26"/>
    </location>
</feature>
<feature type="active site" description="Proton acceptor" evidence="6">
    <location>
        <position position="390"/>
    </location>
</feature>
<dbReference type="SUPFAM" id="SSF74650">
    <property type="entry name" value="Galactose mutarotase-like"/>
    <property type="match status" value="1"/>
</dbReference>
<evidence type="ECO:0000256" key="6">
    <source>
        <dbReference type="PIRSR" id="PIRSR005096-1"/>
    </source>
</evidence>
<dbReference type="NCBIfam" id="NF008277">
    <property type="entry name" value="PRK11055.1"/>
    <property type="match status" value="1"/>
</dbReference>
<dbReference type="InterPro" id="IPR015443">
    <property type="entry name" value="Aldose_1-epimerase"/>
</dbReference>
<evidence type="ECO:0000256" key="2">
    <source>
        <dbReference type="ARBA" id="ARBA00006206"/>
    </source>
</evidence>
<evidence type="ECO:0000256" key="5">
    <source>
        <dbReference type="PIRNR" id="PIRNR005096"/>
    </source>
</evidence>
<dbReference type="GO" id="GO:0006006">
    <property type="term" value="P:glucose metabolic process"/>
    <property type="evidence" value="ECO:0007669"/>
    <property type="project" value="TreeGrafter"/>
</dbReference>
<evidence type="ECO:0000256" key="9">
    <source>
        <dbReference type="SAM" id="MobiDB-lite"/>
    </source>
</evidence>
<dbReference type="Gene3D" id="2.70.98.10">
    <property type="match status" value="1"/>
</dbReference>
<name>A0A846M2Z2_9ACTN</name>
<dbReference type="Pfam" id="PF01263">
    <property type="entry name" value="Aldose_epim"/>
    <property type="match status" value="1"/>
</dbReference>